<keyword evidence="1" id="KW-0812">Transmembrane</keyword>
<keyword evidence="2" id="KW-1185">Reference proteome</keyword>
<proteinExistence type="predicted"/>
<name>A0AAF3EHT2_9BILA</name>
<organism evidence="2 3">
    <name type="scientific">Mesorhabditis belari</name>
    <dbReference type="NCBI Taxonomy" id="2138241"/>
    <lineage>
        <taxon>Eukaryota</taxon>
        <taxon>Metazoa</taxon>
        <taxon>Ecdysozoa</taxon>
        <taxon>Nematoda</taxon>
        <taxon>Chromadorea</taxon>
        <taxon>Rhabditida</taxon>
        <taxon>Rhabditina</taxon>
        <taxon>Rhabditomorpha</taxon>
        <taxon>Rhabditoidea</taxon>
        <taxon>Rhabditidae</taxon>
        <taxon>Mesorhabditinae</taxon>
        <taxon>Mesorhabditis</taxon>
    </lineage>
</organism>
<reference evidence="3" key="1">
    <citation type="submission" date="2024-02" db="UniProtKB">
        <authorList>
            <consortium name="WormBaseParasite"/>
        </authorList>
    </citation>
    <scope>IDENTIFICATION</scope>
</reference>
<dbReference type="WBParaSite" id="MBELARI_LOCUS13512">
    <property type="protein sequence ID" value="MBELARI_LOCUS13512"/>
    <property type="gene ID" value="MBELARI_LOCUS13512"/>
</dbReference>
<keyword evidence="1" id="KW-1133">Transmembrane helix</keyword>
<accession>A0AAF3EHT2</accession>
<feature type="transmembrane region" description="Helical" evidence="1">
    <location>
        <begin position="7"/>
        <end position="29"/>
    </location>
</feature>
<evidence type="ECO:0000313" key="2">
    <source>
        <dbReference type="Proteomes" id="UP000887575"/>
    </source>
</evidence>
<dbReference type="Proteomes" id="UP000887575">
    <property type="component" value="Unassembled WGS sequence"/>
</dbReference>
<evidence type="ECO:0000313" key="3">
    <source>
        <dbReference type="WBParaSite" id="MBELARI_LOCUS13512"/>
    </source>
</evidence>
<protein>
    <submittedName>
        <fullName evidence="3">Uncharacterized protein</fullName>
    </submittedName>
</protein>
<sequence>TIAPTICEYLVCFAVIWGPFLQAFGVPVADFARCGPVIISQYPVAEAFLVIFMFKNYRRRFLRSLACIRYVPDMPPLNGM</sequence>
<dbReference type="AlphaFoldDB" id="A0AAF3EHT2"/>
<feature type="transmembrane region" description="Helical" evidence="1">
    <location>
        <begin position="35"/>
        <end position="54"/>
    </location>
</feature>
<evidence type="ECO:0000256" key="1">
    <source>
        <dbReference type="SAM" id="Phobius"/>
    </source>
</evidence>
<keyword evidence="1" id="KW-0472">Membrane</keyword>